<dbReference type="InterPro" id="IPR027799">
    <property type="entry name" value="Rtf2_RING-finger"/>
</dbReference>
<dbReference type="PANTHER" id="PTHR12775">
    <property type="entry name" value="PROTEIN C20ORF43 HOMOLOG"/>
    <property type="match status" value="1"/>
</dbReference>
<dbReference type="GO" id="GO:0006274">
    <property type="term" value="P:DNA replication termination"/>
    <property type="evidence" value="ECO:0007669"/>
    <property type="project" value="TreeGrafter"/>
</dbReference>
<feature type="region of interest" description="Disordered" evidence="4">
    <location>
        <begin position="225"/>
        <end position="264"/>
    </location>
</feature>
<evidence type="ECO:0000256" key="3">
    <source>
        <dbReference type="ARBA" id="ARBA00030367"/>
    </source>
</evidence>
<organism evidence="5">
    <name type="scientific">Arion vulgaris</name>
    <dbReference type="NCBI Taxonomy" id="1028688"/>
    <lineage>
        <taxon>Eukaryota</taxon>
        <taxon>Metazoa</taxon>
        <taxon>Spiralia</taxon>
        <taxon>Lophotrochozoa</taxon>
        <taxon>Mollusca</taxon>
        <taxon>Gastropoda</taxon>
        <taxon>Heterobranchia</taxon>
        <taxon>Euthyneura</taxon>
        <taxon>Panpulmonata</taxon>
        <taxon>Eupulmonata</taxon>
        <taxon>Stylommatophora</taxon>
        <taxon>Helicina</taxon>
        <taxon>Arionoidea</taxon>
        <taxon>Arionidae</taxon>
        <taxon>Arion</taxon>
    </lineage>
</organism>
<evidence type="ECO:0000256" key="1">
    <source>
        <dbReference type="ARBA" id="ARBA00009885"/>
    </source>
</evidence>
<dbReference type="CDD" id="cd16653">
    <property type="entry name" value="RING-like_Rtf2"/>
    <property type="match status" value="1"/>
</dbReference>
<feature type="region of interest" description="Disordered" evidence="4">
    <location>
        <begin position="272"/>
        <end position="291"/>
    </location>
</feature>
<name>A0A0B6Y8H2_9EUPU</name>
<accession>A0A0B6Y8H2</accession>
<reference evidence="5" key="1">
    <citation type="submission" date="2014-12" db="EMBL/GenBank/DDBJ databases">
        <title>Insight into the proteome of Arion vulgaris.</title>
        <authorList>
            <person name="Aradska J."/>
            <person name="Bulat T."/>
            <person name="Smidak R."/>
            <person name="Sarate P."/>
            <person name="Gangsoo J."/>
            <person name="Sialana F."/>
            <person name="Bilban M."/>
            <person name="Lubec G."/>
        </authorList>
    </citation>
    <scope>NUCLEOTIDE SEQUENCE</scope>
    <source>
        <tissue evidence="5">Skin</tissue>
    </source>
</reference>
<sequence>MGCDGGTIPKRDEQVRVKKKPEQKDKNSELAFKWKHCAISQETLVKPIVACELGRLYNKESVLEFLLDKSKFEMAAQCDHLRGLKDIKEMNLTDNPESRPKDADMGDRFIDHGISDYICPVVGLEMSGKYKFLLLWSCGCVLSERALKEVKSETCHKCGKKFTEDDIVELNGSDEEVTKMKEKMEKRRALLRVSKKSKKADKHKLTETVAQDAASSSVSKKTCYDSAASSSSTPSPPLITTASNGTKSKLSNGHGKVVTNRGSVGKLVTVVKSSDETKGKSSHNIQTDPRTSKTFKSLFTTSEGAKTQQHAHWVTYNPLYF</sequence>
<dbReference type="Pfam" id="PF04641">
    <property type="entry name" value="Rtf2"/>
    <property type="match status" value="1"/>
</dbReference>
<gene>
    <name evidence="5" type="primary">ORF17504</name>
</gene>
<evidence type="ECO:0000313" key="5">
    <source>
        <dbReference type="EMBL" id="CEK52637.1"/>
    </source>
</evidence>
<dbReference type="PANTHER" id="PTHR12775:SF0">
    <property type="entry name" value="REPLICATION TERMINATION FACTOR 2"/>
    <property type="match status" value="1"/>
</dbReference>
<protein>
    <recommendedName>
        <fullName evidence="2">Replication termination factor 2</fullName>
    </recommendedName>
    <alternativeName>
        <fullName evidence="3">Replication termination factor 2 domain-containing protein 1</fullName>
    </alternativeName>
</protein>
<evidence type="ECO:0000256" key="4">
    <source>
        <dbReference type="SAM" id="MobiDB-lite"/>
    </source>
</evidence>
<dbReference type="InterPro" id="IPR006735">
    <property type="entry name" value="Rtf2"/>
</dbReference>
<feature type="compositionally biased region" description="Basic and acidic residues" evidence="4">
    <location>
        <begin position="9"/>
        <end position="24"/>
    </location>
</feature>
<dbReference type="AlphaFoldDB" id="A0A0B6Y8H2"/>
<dbReference type="EMBL" id="HACG01005772">
    <property type="protein sequence ID" value="CEK52637.1"/>
    <property type="molecule type" value="Transcribed_RNA"/>
</dbReference>
<feature type="compositionally biased region" description="Low complexity" evidence="4">
    <location>
        <begin position="226"/>
        <end position="243"/>
    </location>
</feature>
<comment type="similarity">
    <text evidence="1">Belongs to the rtf2 family.</text>
</comment>
<proteinExistence type="inferred from homology"/>
<dbReference type="GO" id="GO:0005634">
    <property type="term" value="C:nucleus"/>
    <property type="evidence" value="ECO:0007669"/>
    <property type="project" value="TreeGrafter"/>
</dbReference>
<feature type="region of interest" description="Disordered" evidence="4">
    <location>
        <begin position="1"/>
        <end position="24"/>
    </location>
</feature>
<evidence type="ECO:0000256" key="2">
    <source>
        <dbReference type="ARBA" id="ARBA00015157"/>
    </source>
</evidence>